<feature type="transmembrane region" description="Helical" evidence="2">
    <location>
        <begin position="176"/>
        <end position="199"/>
    </location>
</feature>
<keyword evidence="2" id="KW-0812">Transmembrane</keyword>
<keyword evidence="2" id="KW-1133">Transmembrane helix</keyword>
<gene>
    <name evidence="3" type="ORF">GCM10017600_19160</name>
</gene>
<feature type="transmembrane region" description="Helical" evidence="2">
    <location>
        <begin position="275"/>
        <end position="296"/>
    </location>
</feature>
<organism evidence="3 4">
    <name type="scientific">Streptosporangium carneum</name>
    <dbReference type="NCBI Taxonomy" id="47481"/>
    <lineage>
        <taxon>Bacteria</taxon>
        <taxon>Bacillati</taxon>
        <taxon>Actinomycetota</taxon>
        <taxon>Actinomycetes</taxon>
        <taxon>Streptosporangiales</taxon>
        <taxon>Streptosporangiaceae</taxon>
        <taxon>Streptosporangium</taxon>
    </lineage>
</organism>
<evidence type="ECO:0000313" key="3">
    <source>
        <dbReference type="EMBL" id="GLK08511.1"/>
    </source>
</evidence>
<feature type="transmembrane region" description="Helical" evidence="2">
    <location>
        <begin position="148"/>
        <end position="170"/>
    </location>
</feature>
<feature type="transmembrane region" description="Helical" evidence="2">
    <location>
        <begin position="107"/>
        <end position="127"/>
    </location>
</feature>
<sequence length="569" mass="57176">MAGRDLGVNDSGFGEDARGPGADGPAASGSTPAPAPAAGASSSGAGRVSPWIFVRLKLRLVAGNLRGNGVRLAGFVFTVIAALLVAGLGFLGLAALRFAPDDVAADVGIVLFSGFLLVWAVGPLLAFGLDDTLDPSRLSLFPLRTGQLAAGMFAASVTGVWPAATLVVMFGAVVGLAAGAGGALLGVVAVLLQFALCIVTSRLVTTSLSGVLRTRRGRDVLAVSVLFFVLAAQLPNLLLNGGFSADPAAALRSLASVLRWTPPGMAAHAVTDGGLVAVAELAFLAVLVLVVGRLWIAALRRALVTPDGSTEGGASSVRNSRGLLARILPDGPLAAVATKELKYARRDPRGRVGWFSSVAVTGVLAFSLSQGEGAGGIGLAVGPACLGAVMIGLQSANSFGIDGRSLWMNAVAYGTGRDWRTDLAGRHLAVATIAAPLLGLLSVVAALLAGNLAWAVPAALTAWGVLGVGLGIGAVTSVLVPYSVPDRLNAFTGAVPGQGGIAFVASFGAMIGGGLLSLPVTLPVLLGLTWVSALAVPYGLLLSWAGRRLAGDLGFRRYPELVGAVSQSG</sequence>
<feature type="transmembrane region" description="Helical" evidence="2">
    <location>
        <begin position="374"/>
        <end position="393"/>
    </location>
</feature>
<accession>A0A9W6HZ75</accession>
<keyword evidence="2" id="KW-0472">Membrane</keyword>
<feature type="transmembrane region" description="Helical" evidence="2">
    <location>
        <begin position="72"/>
        <end position="95"/>
    </location>
</feature>
<feature type="transmembrane region" description="Helical" evidence="2">
    <location>
        <begin position="352"/>
        <end position="368"/>
    </location>
</feature>
<comment type="caution">
    <text evidence="3">The sequence shown here is derived from an EMBL/GenBank/DDBJ whole genome shotgun (WGS) entry which is preliminary data.</text>
</comment>
<feature type="transmembrane region" description="Helical" evidence="2">
    <location>
        <begin position="428"/>
        <end position="454"/>
    </location>
</feature>
<name>A0A9W6HZ75_9ACTN</name>
<dbReference type="AlphaFoldDB" id="A0A9W6HZ75"/>
<reference evidence="3" key="1">
    <citation type="journal article" date="2014" name="Int. J. Syst. Evol. Microbiol.">
        <title>Complete genome sequence of Corynebacterium casei LMG S-19264T (=DSM 44701T), isolated from a smear-ripened cheese.</title>
        <authorList>
            <consortium name="US DOE Joint Genome Institute (JGI-PGF)"/>
            <person name="Walter F."/>
            <person name="Albersmeier A."/>
            <person name="Kalinowski J."/>
            <person name="Ruckert C."/>
        </authorList>
    </citation>
    <scope>NUCLEOTIDE SEQUENCE</scope>
    <source>
        <strain evidence="3">VKM Ac-2007</strain>
    </source>
</reference>
<keyword evidence="4" id="KW-1185">Reference proteome</keyword>
<feature type="transmembrane region" description="Helical" evidence="2">
    <location>
        <begin position="524"/>
        <end position="546"/>
    </location>
</feature>
<feature type="transmembrane region" description="Helical" evidence="2">
    <location>
        <begin position="460"/>
        <end position="480"/>
    </location>
</feature>
<evidence type="ECO:0000256" key="1">
    <source>
        <dbReference type="SAM" id="MobiDB-lite"/>
    </source>
</evidence>
<feature type="region of interest" description="Disordered" evidence="1">
    <location>
        <begin position="1"/>
        <end position="45"/>
    </location>
</feature>
<feature type="transmembrane region" description="Helical" evidence="2">
    <location>
        <begin position="220"/>
        <end position="239"/>
    </location>
</feature>
<evidence type="ECO:0000313" key="4">
    <source>
        <dbReference type="Proteomes" id="UP001143474"/>
    </source>
</evidence>
<reference evidence="3" key="2">
    <citation type="submission" date="2023-01" db="EMBL/GenBank/DDBJ databases">
        <authorList>
            <person name="Sun Q."/>
            <person name="Evtushenko L."/>
        </authorList>
    </citation>
    <scope>NUCLEOTIDE SEQUENCE</scope>
    <source>
        <strain evidence="3">VKM Ac-2007</strain>
    </source>
</reference>
<dbReference type="EMBL" id="BSEV01000002">
    <property type="protein sequence ID" value="GLK08511.1"/>
    <property type="molecule type" value="Genomic_DNA"/>
</dbReference>
<protein>
    <submittedName>
        <fullName evidence="3">Transporter</fullName>
    </submittedName>
</protein>
<feature type="compositionally biased region" description="Low complexity" evidence="1">
    <location>
        <begin position="19"/>
        <end position="45"/>
    </location>
</feature>
<proteinExistence type="predicted"/>
<dbReference type="RefSeq" id="WP_271216986.1">
    <property type="nucleotide sequence ID" value="NZ_BAAAVD010000064.1"/>
</dbReference>
<dbReference type="Proteomes" id="UP001143474">
    <property type="component" value="Unassembled WGS sequence"/>
</dbReference>
<evidence type="ECO:0000256" key="2">
    <source>
        <dbReference type="SAM" id="Phobius"/>
    </source>
</evidence>